<dbReference type="Pfam" id="PF09136">
    <property type="entry name" value="Glucodextran_B"/>
    <property type="match status" value="1"/>
</dbReference>
<dbReference type="Gene3D" id="2.40.128.630">
    <property type="match status" value="2"/>
</dbReference>
<reference evidence="12 13" key="1">
    <citation type="submission" date="2017-10" db="EMBL/GenBank/DDBJ databases">
        <title>Bacillus sp. nov., a halophilic bacterium isolated from a Yangshapao Lake.</title>
        <authorList>
            <person name="Wang H."/>
        </authorList>
    </citation>
    <scope>NUCLEOTIDE SEQUENCE [LARGE SCALE GENOMIC DNA]</scope>
    <source>
        <strain evidence="12 13">YSP-3</strain>
    </source>
</reference>
<feature type="chain" id="PRO_5016092265" description="PEGA domain-containing protein" evidence="9">
    <location>
        <begin position="34"/>
        <end position="3595"/>
    </location>
</feature>
<proteinExistence type="inferred from homology"/>
<dbReference type="Pfam" id="PF13620">
    <property type="entry name" value="CarboxypepD_reg"/>
    <property type="match status" value="7"/>
</dbReference>
<evidence type="ECO:0000313" key="13">
    <source>
        <dbReference type="Proteomes" id="UP000248066"/>
    </source>
</evidence>
<dbReference type="Gene3D" id="2.40.10.480">
    <property type="match status" value="1"/>
</dbReference>
<dbReference type="InterPro" id="IPR013783">
    <property type="entry name" value="Ig-like_fold"/>
</dbReference>
<organism evidence="12 13">
    <name type="scientific">Alteribacter lacisalsi</name>
    <dbReference type="NCBI Taxonomy" id="2045244"/>
    <lineage>
        <taxon>Bacteria</taxon>
        <taxon>Bacillati</taxon>
        <taxon>Bacillota</taxon>
        <taxon>Bacilli</taxon>
        <taxon>Bacillales</taxon>
        <taxon>Bacillaceae</taxon>
        <taxon>Alteribacter</taxon>
    </lineage>
</organism>
<evidence type="ECO:0000256" key="4">
    <source>
        <dbReference type="ARBA" id="ARBA00022825"/>
    </source>
</evidence>
<feature type="active site" description="Charge relay system" evidence="5 6">
    <location>
        <position position="477"/>
    </location>
</feature>
<dbReference type="InterPro" id="IPR002372">
    <property type="entry name" value="PQQ_rpt_dom"/>
</dbReference>
<dbReference type="InterPro" id="IPR008969">
    <property type="entry name" value="CarboxyPept-like_regulatory"/>
</dbReference>
<evidence type="ECO:0008006" key="14">
    <source>
        <dbReference type="Google" id="ProtNLM"/>
    </source>
</evidence>
<dbReference type="Proteomes" id="UP000248066">
    <property type="component" value="Unassembled WGS sequence"/>
</dbReference>
<dbReference type="Pfam" id="PF13360">
    <property type="entry name" value="PQQ_2"/>
    <property type="match status" value="2"/>
</dbReference>
<evidence type="ECO:0000259" key="10">
    <source>
        <dbReference type="Pfam" id="PF00082"/>
    </source>
</evidence>
<dbReference type="InterPro" id="IPR018391">
    <property type="entry name" value="PQQ_b-propeller_rpt"/>
</dbReference>
<evidence type="ECO:0000256" key="2">
    <source>
        <dbReference type="ARBA" id="ARBA00022670"/>
    </source>
</evidence>
<dbReference type="Gene3D" id="2.60.40.10">
    <property type="entry name" value="Immunoglobulins"/>
    <property type="match status" value="3"/>
</dbReference>
<dbReference type="Gene3D" id="3.40.50.12090">
    <property type="match status" value="2"/>
</dbReference>
<feature type="domain" description="Peptidase S8/S53" evidence="10">
    <location>
        <begin position="251"/>
        <end position="527"/>
    </location>
</feature>
<evidence type="ECO:0000256" key="9">
    <source>
        <dbReference type="SAM" id="SignalP"/>
    </source>
</evidence>
<dbReference type="OrthoDB" id="1860at2"/>
<dbReference type="InterPro" id="IPR023827">
    <property type="entry name" value="Peptidase_S8_Asp-AS"/>
</dbReference>
<gene>
    <name evidence="12" type="ORF">CR205_17890</name>
</gene>
<dbReference type="PROSITE" id="PS00136">
    <property type="entry name" value="SUBTILASE_ASP"/>
    <property type="match status" value="1"/>
</dbReference>
<feature type="active site" description="Charge relay system" evidence="5 6">
    <location>
        <position position="260"/>
    </location>
</feature>
<dbReference type="Gene3D" id="2.60.40.1120">
    <property type="entry name" value="Carboxypeptidase-like, regulatory domain"/>
    <property type="match status" value="11"/>
</dbReference>
<evidence type="ECO:0000256" key="5">
    <source>
        <dbReference type="PIRSR" id="PIRSR615500-1"/>
    </source>
</evidence>
<dbReference type="SUPFAM" id="SSF49464">
    <property type="entry name" value="Carboxypeptidase regulatory domain-like"/>
    <property type="match status" value="9"/>
</dbReference>
<keyword evidence="3 6" id="KW-0378">Hydrolase</keyword>
<dbReference type="PROSITE" id="PS00137">
    <property type="entry name" value="SUBTILASE_HIS"/>
    <property type="match status" value="1"/>
</dbReference>
<keyword evidence="2 6" id="KW-0645">Protease</keyword>
<dbReference type="SUPFAM" id="SSF50998">
    <property type="entry name" value="Quinoprotein alcohol dehydrogenase-like"/>
    <property type="match status" value="2"/>
</dbReference>
<feature type="active site" description="Charge relay system" evidence="5 6">
    <location>
        <position position="302"/>
    </location>
</feature>
<dbReference type="InterPro" id="IPR022398">
    <property type="entry name" value="Peptidase_S8_His-AS"/>
</dbReference>
<dbReference type="Gene3D" id="3.40.50.200">
    <property type="entry name" value="Peptidase S8/S53 domain"/>
    <property type="match status" value="1"/>
</dbReference>
<comment type="caution">
    <text evidence="12">The sequence shown here is derived from an EMBL/GenBank/DDBJ whole genome shotgun (WGS) entry which is preliminary data.</text>
</comment>
<dbReference type="PROSITE" id="PS00138">
    <property type="entry name" value="SUBTILASE_SER"/>
    <property type="match status" value="1"/>
</dbReference>
<evidence type="ECO:0000313" key="12">
    <source>
        <dbReference type="EMBL" id="PYZ96231.1"/>
    </source>
</evidence>
<dbReference type="InterPro" id="IPR036852">
    <property type="entry name" value="Peptidase_S8/S53_dom_sf"/>
</dbReference>
<dbReference type="Pfam" id="PF04122">
    <property type="entry name" value="CW_binding_2"/>
    <property type="match status" value="3"/>
</dbReference>
<keyword evidence="13" id="KW-1185">Reference proteome</keyword>
<evidence type="ECO:0000256" key="3">
    <source>
        <dbReference type="ARBA" id="ARBA00022801"/>
    </source>
</evidence>
<keyword evidence="9" id="KW-0732">Signal</keyword>
<dbReference type="SUPFAM" id="SSF49452">
    <property type="entry name" value="Starch-binding domain-like"/>
    <property type="match status" value="2"/>
</dbReference>
<dbReference type="EMBL" id="PDOF01000003">
    <property type="protein sequence ID" value="PYZ96231.1"/>
    <property type="molecule type" value="Genomic_DNA"/>
</dbReference>
<dbReference type="InterPro" id="IPR023828">
    <property type="entry name" value="Peptidase_S8_Ser-AS"/>
</dbReference>
<evidence type="ECO:0000259" key="11">
    <source>
        <dbReference type="Pfam" id="PF13360"/>
    </source>
</evidence>
<dbReference type="GO" id="GO:0004252">
    <property type="term" value="F:serine-type endopeptidase activity"/>
    <property type="evidence" value="ECO:0007669"/>
    <property type="project" value="UniProtKB-UniRule"/>
</dbReference>
<dbReference type="GO" id="GO:0006508">
    <property type="term" value="P:proteolysis"/>
    <property type="evidence" value="ECO:0007669"/>
    <property type="project" value="UniProtKB-KW"/>
</dbReference>
<dbReference type="PROSITE" id="PS51892">
    <property type="entry name" value="SUBTILASE"/>
    <property type="match status" value="1"/>
</dbReference>
<dbReference type="SUPFAM" id="SSF52317">
    <property type="entry name" value="Class I glutamine amidotransferase-like"/>
    <property type="match status" value="2"/>
</dbReference>
<dbReference type="SUPFAM" id="SSF52743">
    <property type="entry name" value="Subtilisin-like"/>
    <property type="match status" value="1"/>
</dbReference>
<evidence type="ECO:0000256" key="1">
    <source>
        <dbReference type="ARBA" id="ARBA00011073"/>
    </source>
</evidence>
<feature type="domain" description="Pyrrolo-quinoline quinone repeat" evidence="11">
    <location>
        <begin position="978"/>
        <end position="1056"/>
    </location>
</feature>
<evidence type="ECO:0000256" key="7">
    <source>
        <dbReference type="RuleBase" id="RU003355"/>
    </source>
</evidence>
<dbReference type="InterPro" id="IPR000209">
    <property type="entry name" value="Peptidase_S8/S53_dom"/>
</dbReference>
<sequence>MKYFRKRKTRQSFSVVMAFLLLFSLAAPGMGNAAEPDFNDFESNSLEEDLQLEKEREQDAASFDREHNTNQESSEGLPHLLDGLGIDLDETKPSGDFLLNGKLEAEVADILDEEGTVDVIIRMAEQADYDELYEQAQGIDLHGSRVGSVVSELQTVAESSQQTLLNELEPLEEEGLIQNIQSYWVFNGMSATISGEALDYLAEREDIERITLDREIDVPDVDIHDAPPRLPEWGLEKVFAPQVWGEYGIKGQGTVVGIMDTGVAMEHEALSHNYRGNDGEHQYSWIDVSGQGYSEPADGHGHGTHVAGTAVGGGGGEPIGVAPEAEWIAAKIFTDGGSATTSGIHEAFEWFLAPGGDPEKAPHVVNNSWGNANTYNTEFYEGVQAWVAAGIFPLFSAGNEGPGAQTIGSPASFPDSYAVGATDINDQIASFSSRGPVFWDDEDGNSQQYLKPEISAPGHQIYSAWPDGGYNTISGTSMASPHIAGIIALVLQANPDLSIAEVKDLLERTARGESHMGSLPNMDYGYGIANVYQAVTEAAFAGHISGELENIDGNPIPGTISIPAQNFNLDVDEDGEFSFSIREGTHDATVSSFGYEDLEVTFTIEQDEHKSFTWVLEESDVYDLTGTVLQEGSNDPVEYAYVRVLDTPVSPVRTNENGEFSLTNLPEDEYELLVSAAGFKAETFTVNLASDQNVELHLQELAVSASDEWPTGNNNPQRNAVTNADIDGGQLDQGWNFDSPGALLFNSPSVADDAVVFTTDRGYIISVDAHTGEENWSVSTGNTNRSTPTIHNGTVYAAGGSNRNIYAIDLDSGLIDWSTQLDTPAVYETPVYKDGTVYVSAQWNNDAKLTALDAATGDKLWDTVVGDGAAFGATYGSNNLLIGLYEGRELKSLSPVDGSVNWTFATGTQEGFASQSVYVDGVVYAFSADFGRDTGTLWAIDNETGEELWSTGGIGDTQAVSPIVYGDVVIAGSASNPTLKGFDRSTGELVWENDYINTMFNNGAVTGNGQLLVTDSARALHVLDAQTGNHLYQYSLPDSSYSGVAVTEGQVIVGHQSGVTSFESRGTLLGTIEDADGNPVEGKVTLVGTDYSVTADENGHFELQALPGTYHVRVASYGLKQVSEEITFSPGVVKERHYTLGDASTGTVSGTVTDEQTEEPLEGVSVELLDTPEEDVTGTDGSFNLGDVYEGTYELQVSYGGYLDTVQTVQVQAGEHLEVSVGMTPIDIAVLNDYDGEITRFLNANDYPSEERDWDIVDDLENYEALYLNGAYGSGGWQPSEEEFTALLDAANEHDVNVVFADTWAISYGSIRHLVNFYGDPGNIAHEYMARSIDIRIDQEHPITGGLPVGERLAFDSGSDFAWFTQYSGRHLATVGSDRTGYVGSGVAYKGVSEDSAHVLLGSHAASPWTSPYNNWLQPKHQILLNTMDYLTGDVEFGQLYGTATDADGEPLEVNIEVGDTGVSTKSDPETGEFSLFHDEGTFEVSFRKSGFTTLEEEVTFEHGGPFELDVQFDVSEGGSVFGEITNYVTGDAVPYVEIELLDEDGELVREEVANINGYYEFAGLGEDIYTLEYSVRDYVTHTEVVDVRGEPIELDVQMYPSPDVAIIGDYSISSSNLRLILNEVGIEADNYTNVNAILGNTESYDVVFFNQSGTGTNAGQLEQLQEELDENQVSIVVGDDFSIGNAGLQRFVDFLGDPETRERHQTTSSSAAYVVSQEHPVFGSAEEGDVIEILNPDRSRVGVFDGYTGMTLGDLKFDGDDDVLGTGVAYLPRTGNSVELIMGGHGLSFNHNANDYTEAGRQMFIDALLWSAYETYNTIDATVMDEDGNPLYARAELEETGQSTWTDPETGSFMIAAEDGTYTLTIESFGYDTKTIEVELDSSLEPFSITLDVDDAVGSLEGQVFEEQTLESAIPGAHVDVVGEPREAVTDASGMFEIERLMPGTYDIVVEADGYVIEEFEVVIEAEETTEITVEMKPSPTVGVIGDAFLSSQASLEDYLEPRGWIVEEVFYTDDAERFEEVDIVFANSVFNTYTPEEDEFIEFLKEVDKTATPIIWTGQHGGQGSMEYLSDYTGDPGTINRGNTAGDYFAHVQNSDHPILEGVDEEFEVLTNSNYYYAYDNYTGETIVDLSHSNVEDVGSMVGFKGRTVNSVEVLLANMTIGPGFHMNDSQWDENRVNILNNTLLWVLDNEEAYAGELHGSLVNNFDREVYASITVEETGYTFDTEQDGTFFLGLAEGTYNLTVNAFGHEEQTFEVEFVNGQVKEETFELTSEDAGLLTGQITAEDTEGPIEGATVALTGTPLTAVTDENGEYELQAPVGTFQARVSAPGYTPHTQEVTFEENEVTELNVTLSVSEKIALIGSSNQTGMVADMLNDNGYEVEQWTGNIEELFASLDEYALAIMNHRTNAIMDMNQFDEFLELADENHVSIIFTSQWAANPIRDLSNATGNPAVEHNGFVPGHINYEVTQNHPIFSGFSEGDTIEIANNGSSNQQYGMFEEYSGTTIANLTNDETGYIGEAVAYDFRTANNVHLLLGSLQSSSYGSPNSRWTDDAKQIYFNAVDWAITASLGEITGTVTDEDGKPISGATVSVPEENIQTTTNSNGHYTIGIGLGEHEVHAEARGYLSDSAVVEVEELGESVEQNFSLEATDRASVSGEVLHTSSEDPIEGANVTIVETGNGFEDETVTDSSGEFTFSELLAGDYEVTVSVTGYLDVTQEFSLEEGEHIDLTFLLSDYNIAILGDLNSTVSSFLEGYDMAAESRDWGIVNDVYNYEVIVVNDENGTEEQVQALLDASDEYEVSLVFVDTWGVDTGSIQLLERAQGYPQQAAQGYNQGAVALDIHQEHPIFDGLDTENLVTIHPEGGYYATFENFAGHTLANAVVDGDDKGASVAYEFRSANHVHLLLSTFMSNNMTGPDFGWTADGKQLYAQAVDWARSAELDLPEAPEWDELEVTSTEAEVTLTGTAVHADQVEIYVDGSHEETVDTDGSSFTVDLTLEDGSYDVRATAVNDAGSIDNEQDAHVTVMTAPSFDEEGTVYTNEAVYELTGTVLFDGTLEVYRNGELVNTVETEDHSFSAQVELVEGENTLEAKLVTEDGETGMASLTVIKDTDAPELTITSPEDGAVTGTEAVTVTGEAADDNLASVTVNEEEADVAEDGSFTRGLVLSEGEHTITVMATDLAGNETTEQVTITVDLTGPAINDLEPSEDLHVKAGDTVEVSFTSDTEGGDAFFSLKLPISSSSDSKAEMTEVEPGVYEGSWQVPADLSVNGAIVEVEITDGAGNRSTAEADGRIYVTASDIDRIYGENRYETAVQVSQSNWDSSDTVILVRGNDYADALAGTPLAHQHGAPMLLTHNDRLNEASEAEIERLGAEHVIILGGTNAVEEGVEQTLESMGLTVERIAGDTRFETAALIAEHVAPEGTDTAVVANGQDFPDALSVASHAANAGMPILLTRSGELPEETGDVLGTMGVSDTLVIGGTTVVSDDVAADLPDPHRLSGENRFGTNAAVNEYFQPDTTHMYVATGIDFADALTGAVVAADHNTGILLTGSSTVHDSVADYISDNGVHRLTIFGGTSAVSHDIAEHLYQLIN</sequence>
<protein>
    <recommendedName>
        <fullName evidence="14">PEGA domain-containing protein</fullName>
    </recommendedName>
</protein>
<feature type="signal peptide" evidence="9">
    <location>
        <begin position="1"/>
        <end position="33"/>
    </location>
</feature>
<dbReference type="PANTHER" id="PTHR43806">
    <property type="entry name" value="PEPTIDASE S8"/>
    <property type="match status" value="1"/>
</dbReference>
<dbReference type="Gene3D" id="2.140.10.10">
    <property type="entry name" value="Quinoprotein alcohol dehydrogenase-like superfamily"/>
    <property type="match status" value="1"/>
</dbReference>
<evidence type="ECO:0000256" key="6">
    <source>
        <dbReference type="PROSITE-ProRule" id="PRU01240"/>
    </source>
</evidence>
<evidence type="ECO:0000256" key="8">
    <source>
        <dbReference type="SAM" id="MobiDB-lite"/>
    </source>
</evidence>
<dbReference type="InterPro" id="IPR007253">
    <property type="entry name" value="Cell_wall-bd_2"/>
</dbReference>
<dbReference type="InterPro" id="IPR013784">
    <property type="entry name" value="Carb-bd-like_fold"/>
</dbReference>
<dbReference type="SUPFAM" id="SSF49478">
    <property type="entry name" value="Cna protein B-type domain"/>
    <property type="match status" value="1"/>
</dbReference>
<feature type="compositionally biased region" description="Basic and acidic residues" evidence="8">
    <location>
        <begin position="51"/>
        <end position="69"/>
    </location>
</feature>
<keyword evidence="4 6" id="KW-0720">Serine protease</keyword>
<dbReference type="SMART" id="SM00564">
    <property type="entry name" value="PQQ"/>
    <property type="match status" value="7"/>
</dbReference>
<dbReference type="InterPro" id="IPR029062">
    <property type="entry name" value="Class_I_gatase-like"/>
</dbReference>
<name>A0A2W0H5D0_9BACI</name>
<dbReference type="InterPro" id="IPR050131">
    <property type="entry name" value="Peptidase_S8_subtilisin-like"/>
</dbReference>
<dbReference type="InterPro" id="IPR015500">
    <property type="entry name" value="Peptidase_S8_subtilisin-rel"/>
</dbReference>
<feature type="region of interest" description="Disordered" evidence="8">
    <location>
        <begin position="49"/>
        <end position="85"/>
    </location>
</feature>
<dbReference type="RefSeq" id="WP_110521506.1">
    <property type="nucleotide sequence ID" value="NZ_PDOF01000003.1"/>
</dbReference>
<feature type="domain" description="Pyrrolo-quinoline quinone repeat" evidence="11">
    <location>
        <begin position="734"/>
        <end position="866"/>
    </location>
</feature>
<dbReference type="PANTHER" id="PTHR43806:SF67">
    <property type="entry name" value="EGF-LIKE DOMAIN-CONTAINING PROTEIN"/>
    <property type="match status" value="1"/>
</dbReference>
<dbReference type="GO" id="GO:0030246">
    <property type="term" value="F:carbohydrate binding"/>
    <property type="evidence" value="ECO:0007669"/>
    <property type="project" value="InterPro"/>
</dbReference>
<dbReference type="PRINTS" id="PR00723">
    <property type="entry name" value="SUBTILISIN"/>
</dbReference>
<dbReference type="Pfam" id="PF00082">
    <property type="entry name" value="Peptidase_S8"/>
    <property type="match status" value="1"/>
</dbReference>
<accession>A0A2W0H5D0</accession>
<comment type="similarity">
    <text evidence="1 6 7">Belongs to the peptidase S8 family.</text>
</comment>
<dbReference type="InterPro" id="IPR011047">
    <property type="entry name" value="Quinoprotein_ADH-like_sf"/>
</dbReference>